<evidence type="ECO:0000256" key="1">
    <source>
        <dbReference type="SAM" id="MobiDB-lite"/>
    </source>
</evidence>
<organism evidence="2 3">
    <name type="scientific">Abeliophyllum distichum</name>
    <dbReference type="NCBI Taxonomy" id="126358"/>
    <lineage>
        <taxon>Eukaryota</taxon>
        <taxon>Viridiplantae</taxon>
        <taxon>Streptophyta</taxon>
        <taxon>Embryophyta</taxon>
        <taxon>Tracheophyta</taxon>
        <taxon>Spermatophyta</taxon>
        <taxon>Magnoliopsida</taxon>
        <taxon>eudicotyledons</taxon>
        <taxon>Gunneridae</taxon>
        <taxon>Pentapetalae</taxon>
        <taxon>asterids</taxon>
        <taxon>lamiids</taxon>
        <taxon>Lamiales</taxon>
        <taxon>Oleaceae</taxon>
        <taxon>Forsythieae</taxon>
        <taxon>Abeliophyllum</taxon>
    </lineage>
</organism>
<evidence type="ECO:0000313" key="3">
    <source>
        <dbReference type="Proteomes" id="UP001604336"/>
    </source>
</evidence>
<comment type="caution">
    <text evidence="2">The sequence shown here is derived from an EMBL/GenBank/DDBJ whole genome shotgun (WGS) entry which is preliminary data.</text>
</comment>
<accession>A0ABD1PAR1</accession>
<gene>
    <name evidence="2" type="ORF">Adt_44367</name>
</gene>
<dbReference type="Proteomes" id="UP001604336">
    <property type="component" value="Unassembled WGS sequence"/>
</dbReference>
<dbReference type="AlphaFoldDB" id="A0ABD1PAR1"/>
<proteinExistence type="predicted"/>
<evidence type="ECO:0000313" key="2">
    <source>
        <dbReference type="EMBL" id="KAL2460947.1"/>
    </source>
</evidence>
<dbReference type="EMBL" id="JBFOLK010000014">
    <property type="protein sequence ID" value="KAL2460947.1"/>
    <property type="molecule type" value="Genomic_DNA"/>
</dbReference>
<feature type="compositionally biased region" description="Polar residues" evidence="1">
    <location>
        <begin position="15"/>
        <end position="24"/>
    </location>
</feature>
<sequence length="108" mass="11849">MLSPPGGVCQDDFRPTSNSTTINDAAQPPPPPAHTAGKAVIGTQNSVSFEILFCKGNVARKTTHLVNKLTKSKFRQKALPQLRSLERGIVTKLIPPQARRESCRVRWS</sequence>
<keyword evidence="3" id="KW-1185">Reference proteome</keyword>
<feature type="region of interest" description="Disordered" evidence="1">
    <location>
        <begin position="1"/>
        <end position="38"/>
    </location>
</feature>
<name>A0ABD1PAR1_9LAMI</name>
<protein>
    <submittedName>
        <fullName evidence="2">Uncharacterized protein</fullName>
    </submittedName>
</protein>
<reference evidence="3" key="1">
    <citation type="submission" date="2024-07" db="EMBL/GenBank/DDBJ databases">
        <title>Two chromosome-level genome assemblies of Korean endemic species Abeliophyllum distichum and Forsythia ovata (Oleaceae).</title>
        <authorList>
            <person name="Jang H."/>
        </authorList>
    </citation>
    <scope>NUCLEOTIDE SEQUENCE [LARGE SCALE GENOMIC DNA]</scope>
</reference>